<evidence type="ECO:0000256" key="3">
    <source>
        <dbReference type="ARBA" id="ARBA00023002"/>
    </source>
</evidence>
<evidence type="ECO:0000256" key="1">
    <source>
        <dbReference type="ARBA" id="ARBA00006484"/>
    </source>
</evidence>
<dbReference type="EMBL" id="QQZZ01000130">
    <property type="protein sequence ID" value="RMZ39452.1"/>
    <property type="molecule type" value="Genomic_DNA"/>
</dbReference>
<accession>A0AB74C2E9</accession>
<dbReference type="Proteomes" id="UP000275480">
    <property type="component" value="Unassembled WGS sequence"/>
</dbReference>
<evidence type="ECO:0000313" key="5">
    <source>
        <dbReference type="EMBL" id="RMZ39452.1"/>
    </source>
</evidence>
<dbReference type="PRINTS" id="PR00081">
    <property type="entry name" value="GDHRDH"/>
</dbReference>
<dbReference type="GO" id="GO:0016491">
    <property type="term" value="F:oxidoreductase activity"/>
    <property type="evidence" value="ECO:0007669"/>
    <property type="project" value="UniProtKB-KW"/>
</dbReference>
<feature type="transmembrane region" description="Helical" evidence="4">
    <location>
        <begin position="117"/>
        <end position="138"/>
    </location>
</feature>
<dbReference type="Gene3D" id="3.40.50.720">
    <property type="entry name" value="NAD(P)-binding Rossmann-like Domain"/>
    <property type="match status" value="1"/>
</dbReference>
<evidence type="ECO:0000256" key="4">
    <source>
        <dbReference type="SAM" id="Phobius"/>
    </source>
</evidence>
<protein>
    <submittedName>
        <fullName evidence="5">Short chain dehydrogenase/reductase family oxidoreductase</fullName>
    </submittedName>
</protein>
<dbReference type="Gene3D" id="1.20.1250.20">
    <property type="entry name" value="MFS general substrate transporter like domains"/>
    <property type="match status" value="1"/>
</dbReference>
<sequence>MLVFGIDWVGAVAASAALGLLSYALSAITGDINKAQEAPTIICFSLSGVLLIFFVLWQSFQERRNKPTLIRNSLWKNIAFTCICVNVFMVWGAFNAFEQVMNFFFQNVQDLSGVETTIRFIPTPITGLLSAPTTGFVLHRLNPTWVYWRCAFVAICLNTIAADSLFTVSIILIAGVFPAETQGLAAGVFNTVSQIGTSFGLAIVALISNQVTDQESQIEDKGSPEALIVGYRANGLGEGYVRALVAEGVNVCIADLNEEKGKKLEAELKGTKYIQCNTTIWEDQARLFREAVSFSPTGKIHYVVANAGIHRPDEVFLYSGDDQEPQKPDLSTIDVNIQGTLYTAKLASHYFIKQNGQTPSPKQEDTCLVLIGSGAAFLDCPRAPQYCASKWAMRGIMHALRRTAFYYGSRVNIISPWYVKTNILSEDAFAHVSSLGVVFATVEDAGQCLLRILSDTSINGHSIFVSGRKWAAQGYLDLDLEDYAGSALIQEIQEDQMKSAPASLGLFV</sequence>
<gene>
    <name evidence="5" type="ORF">CA14_010025</name>
</gene>
<feature type="transmembrane region" description="Helical" evidence="4">
    <location>
        <begin position="150"/>
        <end position="177"/>
    </location>
</feature>
<name>A0AB74C2E9_ASPFL</name>
<dbReference type="InterPro" id="IPR036291">
    <property type="entry name" value="NAD(P)-bd_dom_sf"/>
</dbReference>
<dbReference type="SUPFAM" id="SSF103473">
    <property type="entry name" value="MFS general substrate transporter"/>
    <property type="match status" value="1"/>
</dbReference>
<keyword evidence="4" id="KW-0472">Membrane</keyword>
<proteinExistence type="inferred from homology"/>
<dbReference type="InterPro" id="IPR002347">
    <property type="entry name" value="SDR_fam"/>
</dbReference>
<dbReference type="PROSITE" id="PS00061">
    <property type="entry name" value="ADH_SHORT"/>
    <property type="match status" value="1"/>
</dbReference>
<dbReference type="PANTHER" id="PTHR43180:SF31">
    <property type="entry name" value="CHAIN DEHYDROGENASE_REDUCTASE, PUTATIVE (AFU_ORTHOLOGUE AFUA_2G16570)-RELATED"/>
    <property type="match status" value="1"/>
</dbReference>
<keyword evidence="2" id="KW-0521">NADP</keyword>
<dbReference type="PANTHER" id="PTHR43180">
    <property type="entry name" value="3-OXOACYL-(ACYL-CARRIER-PROTEIN) REDUCTASE (AFU_ORTHOLOGUE AFUA_6G11210)"/>
    <property type="match status" value="1"/>
</dbReference>
<feature type="transmembrane region" description="Helical" evidence="4">
    <location>
        <begin position="36"/>
        <end position="57"/>
    </location>
</feature>
<dbReference type="SUPFAM" id="SSF51735">
    <property type="entry name" value="NAD(P)-binding Rossmann-fold domains"/>
    <property type="match status" value="1"/>
</dbReference>
<keyword evidence="4" id="KW-1133">Transmembrane helix</keyword>
<evidence type="ECO:0000256" key="2">
    <source>
        <dbReference type="ARBA" id="ARBA00022857"/>
    </source>
</evidence>
<keyword evidence="4" id="KW-0812">Transmembrane</keyword>
<dbReference type="InterPro" id="IPR036259">
    <property type="entry name" value="MFS_trans_sf"/>
</dbReference>
<organism evidence="5 6">
    <name type="scientific">Aspergillus flavus</name>
    <dbReference type="NCBI Taxonomy" id="5059"/>
    <lineage>
        <taxon>Eukaryota</taxon>
        <taxon>Fungi</taxon>
        <taxon>Dikarya</taxon>
        <taxon>Ascomycota</taxon>
        <taxon>Pezizomycotina</taxon>
        <taxon>Eurotiomycetes</taxon>
        <taxon>Eurotiomycetidae</taxon>
        <taxon>Eurotiales</taxon>
        <taxon>Aspergillaceae</taxon>
        <taxon>Aspergillus</taxon>
        <taxon>Aspergillus subgen. Circumdati</taxon>
    </lineage>
</organism>
<comment type="caution">
    <text evidence="5">The sequence shown here is derived from an EMBL/GenBank/DDBJ whole genome shotgun (WGS) entry which is preliminary data.</text>
</comment>
<keyword evidence="3" id="KW-0560">Oxidoreductase</keyword>
<dbReference type="InterPro" id="IPR020904">
    <property type="entry name" value="Sc_DH/Rdtase_CS"/>
</dbReference>
<dbReference type="Pfam" id="PF00106">
    <property type="entry name" value="adh_short"/>
    <property type="match status" value="1"/>
</dbReference>
<evidence type="ECO:0000313" key="6">
    <source>
        <dbReference type="Proteomes" id="UP000275480"/>
    </source>
</evidence>
<reference evidence="5 6" key="1">
    <citation type="submission" date="2018-07" db="EMBL/GenBank/DDBJ databases">
        <title>Identification of spontaneous genetic mutation associated with occurrence of a yellow conidial color mutant of Aspergillus flavus.</title>
        <authorList>
            <person name="Chang P.-K."/>
            <person name="Mack B.M."/>
            <person name="Scharfenstein L."/>
            <person name="Gilbert M.K."/>
        </authorList>
    </citation>
    <scope>NUCLEOTIDE SEQUENCE [LARGE SCALE GENOMIC DNA]</scope>
    <source>
        <strain evidence="5 6">CA14</strain>
    </source>
</reference>
<feature type="transmembrane region" description="Helical" evidence="4">
    <location>
        <begin position="78"/>
        <end position="97"/>
    </location>
</feature>
<dbReference type="GO" id="GO:0044550">
    <property type="term" value="P:secondary metabolite biosynthetic process"/>
    <property type="evidence" value="ECO:0007669"/>
    <property type="project" value="UniProtKB-ARBA"/>
</dbReference>
<dbReference type="AlphaFoldDB" id="A0AB74C2E9"/>
<comment type="similarity">
    <text evidence="1">Belongs to the short-chain dehydrogenases/reductases (SDR) family.</text>
</comment>